<dbReference type="EMBL" id="BSOE01000054">
    <property type="protein sequence ID" value="GLR05662.1"/>
    <property type="molecule type" value="Genomic_DNA"/>
</dbReference>
<name>A0ABQ5Y3X3_9VIBR</name>
<keyword evidence="9" id="KW-0998">Cell outer membrane</keyword>
<evidence type="ECO:0000256" key="6">
    <source>
        <dbReference type="ARBA" id="ARBA00023065"/>
    </source>
</evidence>
<dbReference type="RefSeq" id="WP_052437296.1">
    <property type="nucleotide sequence ID" value="NZ_BBLD01000014.1"/>
</dbReference>
<reference evidence="13" key="1">
    <citation type="journal article" date="2019" name="Int. J. Syst. Evol. Microbiol.">
        <title>The Global Catalogue of Microorganisms (GCM) 10K type strain sequencing project: providing services to taxonomists for standard genome sequencing and annotation.</title>
        <authorList>
            <consortium name="The Broad Institute Genomics Platform"/>
            <consortium name="The Broad Institute Genome Sequencing Center for Infectious Disease"/>
            <person name="Wu L."/>
            <person name="Ma J."/>
        </authorList>
    </citation>
    <scope>NUCLEOTIDE SEQUENCE [LARGE SCALE GENOMIC DNA]</scope>
    <source>
        <strain evidence="13">NBRC 110633</strain>
    </source>
</reference>
<dbReference type="PRINTS" id="PR01023">
    <property type="entry name" value="NAFLGMOTY"/>
</dbReference>
<evidence type="ECO:0000256" key="1">
    <source>
        <dbReference type="ARBA" id="ARBA00004571"/>
    </source>
</evidence>
<organism evidence="12 13">
    <name type="scientific">Vibrio hyugaensis</name>
    <dbReference type="NCBI Taxonomy" id="1534743"/>
    <lineage>
        <taxon>Bacteria</taxon>
        <taxon>Pseudomonadati</taxon>
        <taxon>Pseudomonadota</taxon>
        <taxon>Gammaproteobacteria</taxon>
        <taxon>Vibrionales</taxon>
        <taxon>Vibrionaceae</taxon>
        <taxon>Vibrio</taxon>
    </lineage>
</organism>
<evidence type="ECO:0000256" key="2">
    <source>
        <dbReference type="ARBA" id="ARBA00005710"/>
    </source>
</evidence>
<evidence type="ECO:0000259" key="11">
    <source>
        <dbReference type="PROSITE" id="PS51123"/>
    </source>
</evidence>
<dbReference type="SUPFAM" id="SSF103088">
    <property type="entry name" value="OmpA-like"/>
    <property type="match status" value="1"/>
</dbReference>
<keyword evidence="6" id="KW-0406">Ion transport</keyword>
<dbReference type="InterPro" id="IPR011250">
    <property type="entry name" value="OMP/PagP_B-barrel"/>
</dbReference>
<dbReference type="PANTHER" id="PTHR30329:SF21">
    <property type="entry name" value="LIPOPROTEIN YIAD-RELATED"/>
    <property type="match status" value="1"/>
</dbReference>
<evidence type="ECO:0000256" key="8">
    <source>
        <dbReference type="ARBA" id="ARBA00023136"/>
    </source>
</evidence>
<comment type="caution">
    <text evidence="12">The sequence shown here is derived from an EMBL/GenBank/DDBJ whole genome shotgun (WGS) entry which is preliminary data.</text>
</comment>
<gene>
    <name evidence="12" type="ORF">GCM10007906_32500</name>
</gene>
<evidence type="ECO:0000256" key="3">
    <source>
        <dbReference type="ARBA" id="ARBA00022448"/>
    </source>
</evidence>
<evidence type="ECO:0000256" key="10">
    <source>
        <dbReference type="PROSITE-ProRule" id="PRU00473"/>
    </source>
</evidence>
<dbReference type="Proteomes" id="UP001156669">
    <property type="component" value="Unassembled WGS sequence"/>
</dbReference>
<keyword evidence="3" id="KW-0813">Transport</keyword>
<evidence type="ECO:0000256" key="4">
    <source>
        <dbReference type="ARBA" id="ARBA00022452"/>
    </source>
</evidence>
<protein>
    <submittedName>
        <fullName evidence="12">Membrane protein</fullName>
    </submittedName>
</protein>
<dbReference type="InterPro" id="IPR000498">
    <property type="entry name" value="OmpA-like_TM_dom"/>
</dbReference>
<sequence length="349" mass="38590">MRFITFCSLLSINIPTSLANDINDLYISEEHEAYSQTANSIYVGTSLGWSYFQDACGLAESDCTNDVLSYGVYAGYQFNAYFALEAGLHSFSQLEANYLDSNSSVDIWGGDIAMVFTLPVSNQVSLYSKLGGAYFDIDKEVDSTDFASTHGLDVLAALGMNYQFSQNWALRGEYSFIDGVGNTSTAQADLHSLTLGLTYHFSPAIPVVVATQSAVETGEFKENEPQDALSEPQDQVFQIEQLFDFDSTELKYNSALKKYASQLTFLPNSKIKITGFTDSLGTRVYNQRLSELRAQAVAEYFKMMGVSHSRIEVIGLGEKNFKAANDTEYGRAQNRRVEISVAPQDQSNN</sequence>
<comment type="subcellular location">
    <subcellularLocation>
        <location evidence="1">Cell outer membrane</location>
        <topology evidence="1">Multi-pass membrane protein</topology>
    </subcellularLocation>
</comment>
<dbReference type="Pfam" id="PF01389">
    <property type="entry name" value="OmpA_membrane"/>
    <property type="match status" value="1"/>
</dbReference>
<dbReference type="InterPro" id="IPR006664">
    <property type="entry name" value="OMP_bac"/>
</dbReference>
<dbReference type="PROSITE" id="PS51123">
    <property type="entry name" value="OMPA_2"/>
    <property type="match status" value="1"/>
</dbReference>
<dbReference type="InterPro" id="IPR036737">
    <property type="entry name" value="OmpA-like_sf"/>
</dbReference>
<evidence type="ECO:0000313" key="12">
    <source>
        <dbReference type="EMBL" id="GLR05662.1"/>
    </source>
</evidence>
<comment type="similarity">
    <text evidence="2">Belongs to the outer membrane OOP (TC 1.B.6) superfamily. OmpA family.</text>
</comment>
<dbReference type="InterPro" id="IPR006665">
    <property type="entry name" value="OmpA-like"/>
</dbReference>
<dbReference type="CDD" id="cd07185">
    <property type="entry name" value="OmpA_C-like"/>
    <property type="match status" value="1"/>
</dbReference>
<dbReference type="Pfam" id="PF00691">
    <property type="entry name" value="OmpA"/>
    <property type="match status" value="1"/>
</dbReference>
<keyword evidence="13" id="KW-1185">Reference proteome</keyword>
<dbReference type="Gene3D" id="2.40.160.20">
    <property type="match status" value="1"/>
</dbReference>
<accession>A0ABQ5Y3X3</accession>
<evidence type="ECO:0000256" key="7">
    <source>
        <dbReference type="ARBA" id="ARBA00023114"/>
    </source>
</evidence>
<keyword evidence="8 10" id="KW-0472">Membrane</keyword>
<evidence type="ECO:0000313" key="13">
    <source>
        <dbReference type="Proteomes" id="UP001156669"/>
    </source>
</evidence>
<keyword evidence="7" id="KW-0626">Porin</keyword>
<dbReference type="InterPro" id="IPR050330">
    <property type="entry name" value="Bact_OuterMem_StrucFunc"/>
</dbReference>
<dbReference type="PRINTS" id="PR01021">
    <property type="entry name" value="OMPADOMAIN"/>
</dbReference>
<evidence type="ECO:0000256" key="5">
    <source>
        <dbReference type="ARBA" id="ARBA00022692"/>
    </source>
</evidence>
<feature type="domain" description="OmpA-like" evidence="11">
    <location>
        <begin position="230"/>
        <end position="345"/>
    </location>
</feature>
<dbReference type="SUPFAM" id="SSF56925">
    <property type="entry name" value="OMPA-like"/>
    <property type="match status" value="1"/>
</dbReference>
<keyword evidence="4" id="KW-1134">Transmembrane beta strand</keyword>
<dbReference type="PANTHER" id="PTHR30329">
    <property type="entry name" value="STATOR ELEMENT OF FLAGELLAR MOTOR COMPLEX"/>
    <property type="match status" value="1"/>
</dbReference>
<keyword evidence="5" id="KW-0812">Transmembrane</keyword>
<dbReference type="Gene3D" id="3.30.1330.60">
    <property type="entry name" value="OmpA-like domain"/>
    <property type="match status" value="1"/>
</dbReference>
<proteinExistence type="inferred from homology"/>
<evidence type="ECO:0000256" key="9">
    <source>
        <dbReference type="ARBA" id="ARBA00023237"/>
    </source>
</evidence>